<name>A0A091J0H5_EGRGA</name>
<sequence length="55" mass="6528">NGFKLKQGRFRLDIRKKFFTMRVVKHWNRLPREVVEAPSLKTFKARLDGALSNLI</sequence>
<evidence type="ECO:0000313" key="2">
    <source>
        <dbReference type="Proteomes" id="UP000053119"/>
    </source>
</evidence>
<dbReference type="AlphaFoldDB" id="A0A091J0H5"/>
<evidence type="ECO:0008006" key="3">
    <source>
        <dbReference type="Google" id="ProtNLM"/>
    </source>
</evidence>
<feature type="non-terminal residue" evidence="1">
    <location>
        <position position="55"/>
    </location>
</feature>
<gene>
    <name evidence="1" type="ORF">Z169_07283</name>
</gene>
<protein>
    <recommendedName>
        <fullName evidence="3">Nidogen G2 beta-barrel domain-containing protein</fullName>
    </recommendedName>
</protein>
<proteinExistence type="predicted"/>
<feature type="non-terminal residue" evidence="1">
    <location>
        <position position="1"/>
    </location>
</feature>
<dbReference type="Proteomes" id="UP000053119">
    <property type="component" value="Unassembled WGS sequence"/>
</dbReference>
<accession>A0A091J0H5</accession>
<evidence type="ECO:0000313" key="1">
    <source>
        <dbReference type="EMBL" id="KFP13220.1"/>
    </source>
</evidence>
<reference evidence="1 2" key="1">
    <citation type="submission" date="2014-04" db="EMBL/GenBank/DDBJ databases">
        <title>Genome evolution of avian class.</title>
        <authorList>
            <person name="Zhang G."/>
            <person name="Li C."/>
        </authorList>
    </citation>
    <scope>NUCLEOTIDE SEQUENCE [LARGE SCALE GENOMIC DNA]</scope>
    <source>
        <strain evidence="1">BGI_Z169</strain>
    </source>
</reference>
<keyword evidence="2" id="KW-1185">Reference proteome</keyword>
<dbReference type="EMBL" id="KK501195">
    <property type="protein sequence ID" value="KFP13220.1"/>
    <property type="molecule type" value="Genomic_DNA"/>
</dbReference>
<organism evidence="1 2">
    <name type="scientific">Egretta garzetta</name>
    <name type="common">Little egret</name>
    <dbReference type="NCBI Taxonomy" id="188379"/>
    <lineage>
        <taxon>Eukaryota</taxon>
        <taxon>Metazoa</taxon>
        <taxon>Chordata</taxon>
        <taxon>Craniata</taxon>
        <taxon>Vertebrata</taxon>
        <taxon>Euteleostomi</taxon>
        <taxon>Archelosauria</taxon>
        <taxon>Archosauria</taxon>
        <taxon>Dinosauria</taxon>
        <taxon>Saurischia</taxon>
        <taxon>Theropoda</taxon>
        <taxon>Coelurosauria</taxon>
        <taxon>Aves</taxon>
        <taxon>Neognathae</taxon>
        <taxon>Neoaves</taxon>
        <taxon>Aequornithes</taxon>
        <taxon>Pelecaniformes</taxon>
        <taxon>Ardeidae</taxon>
        <taxon>Egretta</taxon>
    </lineage>
</organism>